<keyword evidence="2" id="KW-1185">Reference proteome</keyword>
<dbReference type="EMBL" id="JACHJR010000001">
    <property type="protein sequence ID" value="MBB4950331.1"/>
    <property type="molecule type" value="Genomic_DNA"/>
</dbReference>
<sequence length="209" mass="22635">MFELLPATGVRLPDDSGVLRFGLDGAATRDALTRLGEVRRDEVPEAAWAYSVGWGDLEVSARAGSAPDGTLDSAVLRRCGHQPYWRPAEVAVVLDDVDLFGYPAAEVLAALGADRPPGLLLRPARPGHYLPAVTLRAQPPSTEPDLASYQDLWTTDRDRWQLEPTGTGYLVVMKGDPPMDLLICHDTLAEQIVANMLAAGVEIVPERRA</sequence>
<protein>
    <submittedName>
        <fullName evidence="1">Uncharacterized protein</fullName>
    </submittedName>
</protein>
<dbReference type="RefSeq" id="WP_184921422.1">
    <property type="nucleotide sequence ID" value="NZ_JACHJR010000001.1"/>
</dbReference>
<organism evidence="1 2">
    <name type="scientific">Kitasatospora gansuensis</name>
    <dbReference type="NCBI Taxonomy" id="258050"/>
    <lineage>
        <taxon>Bacteria</taxon>
        <taxon>Bacillati</taxon>
        <taxon>Actinomycetota</taxon>
        <taxon>Actinomycetes</taxon>
        <taxon>Kitasatosporales</taxon>
        <taxon>Streptomycetaceae</taxon>
        <taxon>Kitasatospora</taxon>
    </lineage>
</organism>
<proteinExistence type="predicted"/>
<accession>A0A7W7SH14</accession>
<evidence type="ECO:0000313" key="1">
    <source>
        <dbReference type="EMBL" id="MBB4950331.1"/>
    </source>
</evidence>
<dbReference type="AlphaFoldDB" id="A0A7W7SH14"/>
<comment type="caution">
    <text evidence="1">The sequence shown here is derived from an EMBL/GenBank/DDBJ whole genome shotgun (WGS) entry which is preliminary data.</text>
</comment>
<dbReference type="Proteomes" id="UP000573327">
    <property type="component" value="Unassembled WGS sequence"/>
</dbReference>
<reference evidence="1 2" key="1">
    <citation type="submission" date="2020-08" db="EMBL/GenBank/DDBJ databases">
        <title>Sequencing the genomes of 1000 actinobacteria strains.</title>
        <authorList>
            <person name="Klenk H.-P."/>
        </authorList>
    </citation>
    <scope>NUCLEOTIDE SEQUENCE [LARGE SCALE GENOMIC DNA]</scope>
    <source>
        <strain evidence="1 2">DSM 44786</strain>
    </source>
</reference>
<gene>
    <name evidence="1" type="ORF">F4556_005866</name>
</gene>
<name>A0A7W7SH14_9ACTN</name>
<evidence type="ECO:0000313" key="2">
    <source>
        <dbReference type="Proteomes" id="UP000573327"/>
    </source>
</evidence>